<reference evidence="3" key="1">
    <citation type="submission" date="2019-11" db="EMBL/GenBank/DDBJ databases">
        <authorList>
            <person name="Feng L."/>
        </authorList>
    </citation>
    <scope>NUCLEOTIDE SEQUENCE</scope>
    <source>
        <strain evidence="3">IbartlettiiLFYP30</strain>
    </source>
</reference>
<evidence type="ECO:0000256" key="1">
    <source>
        <dbReference type="ARBA" id="ARBA00004196"/>
    </source>
</evidence>
<dbReference type="InterPro" id="IPR013783">
    <property type="entry name" value="Ig-like_fold"/>
</dbReference>
<dbReference type="EMBL" id="CACRUE010000033">
    <property type="protein sequence ID" value="VYU30970.1"/>
    <property type="molecule type" value="Genomic_DNA"/>
</dbReference>
<dbReference type="Gene3D" id="2.170.130.30">
    <property type="match status" value="1"/>
</dbReference>
<dbReference type="Pfam" id="PF14478">
    <property type="entry name" value="DUF4430"/>
    <property type="match status" value="1"/>
</dbReference>
<dbReference type="InterPro" id="IPR013378">
    <property type="entry name" value="InlB-like_B-rpt"/>
</dbReference>
<evidence type="ECO:0000259" key="2">
    <source>
        <dbReference type="Pfam" id="PF14478"/>
    </source>
</evidence>
<protein>
    <submittedName>
        <fullName evidence="3">Listeria-Bacteroides repeat domain (List_Bact_rpt)</fullName>
    </submittedName>
</protein>
<dbReference type="InterPro" id="IPR027954">
    <property type="entry name" value="Transcobalamin-like_C"/>
</dbReference>
<proteinExistence type="predicted"/>
<dbReference type="InterPro" id="IPR042229">
    <property type="entry name" value="Listeria/Bacterioides_rpt_sf"/>
</dbReference>
<name>A0A6N3DPX1_9FIRM</name>
<dbReference type="GO" id="GO:0030313">
    <property type="term" value="C:cell envelope"/>
    <property type="evidence" value="ECO:0007669"/>
    <property type="project" value="UniProtKB-SubCell"/>
</dbReference>
<sequence>MKNKNTINKILSVFIALLMIFSVSTVSSIKSFADEVLAKKVHVIIENTTYKEEDGAAWEGTLVDDWITIKSKMTMMDAIVTAIEDNDLEQKGADSGYISEINGLGEKQGGDASGWMGTKNDWMVNQGFDKFEVEENDEIRVMYTKDGGIDLGADYTNKTTSLKNISFSNGTLSTDFSSNTKEYTLELGDIEKIKVNPTASNKNYQVRIYKGENPDVSTNGYKQADEIKVLDGDIITVICGDKSWEGSDSSLESSIYTFKIKSNVKPNTAPTLNKESDSQTINLGETYSVDLSTIFTDAENDKLSYTVSIDKKEEESVSENYSFKPEKAGNYELEFRANDGKETSDPYTVKLAVDDGQTYKVNLQDTKNGSIDVDIKEGKLNTTVTLTVKPDDGFAMDTLEIKDKDGNNIKRTVDQESCDGVNWVYKFQIQTSDIDIYAAFEKGYIYYITGGNWYTNYLDVYNKYGEVVTPKFLKESQDPFHENLKSFEYGKYYLTEGTYNYNFYEPNNTNDGKGKITKQGSFTVENTQKTQGKRFFKVNVGVYAPVKESDSPYVNIKITNPEGNIIDEKPVHEDIYEKDGKIVQYFYYYLLESKGNNKQYKFEITPVDENVLLTLKRVQNEDSYGDSGIYFSSPISDYYYTDPDSQYRSIDIELQSKADEPIEYKVSKGAGLHMYNPYGVAYKQFDEIEPLSVDTTSDSEYDIYKFQISSAYYMLMAGGGDSEYVKTYKSYFYIDTADVKEPITVDLIKKEDYEKNSYSRMKWDDIYTNIKDEGSYVNMDVGDTKRLETFRVWQGTTSPVSNKFFEPDKHYEVIYGSDCLSLTKGGGEGREYMTMNAKKSGIAVIKITYDDMYEIENTKGADINMSKKYGFNKIQKEHTGIVIVNIGGSRGDIEPNIKVRDRNWTKYDTFYFAGNTTYPDGSIVKGKGYGEYTFTPSEGVSVETHDPIHLDENFANNWTKYEKNKDGSYTIKLKTGRNIIRLTKGDDVVYFVMNAMESDITISNKTNEGQNLKVGDEASVSFTNLECPVYKMTAIYNPGFPDRTYMVYDLNGESIEGPHKQYSVNSPITFTIDKEGSYKLSQGKIHGEHMGSALDTHCDIPDDGLPPNLNAGYGDNDVNFCILPDVEIKVQSSTQDENTISFDADNGDDIITKSVKSGEALDYEPKSPTKSGYTFVGWYKDTDDIKTSYKNNQIYTENTTYKAKWAHVEMLGAQGKSVVNDKSGIRFGTKIYNDGDEIVEKGTLIIPANLLKDGESLTLDTANIAKSVAKYIYEVNKDENYDIYLGTIVNIPREQFDRKMTASSYVIYKDKSGNKYTVYSPYKNTSISVNDLIK</sequence>
<dbReference type="NCBIfam" id="TIGR02543">
    <property type="entry name" value="List_Bact_rpt"/>
    <property type="match status" value="1"/>
</dbReference>
<dbReference type="RefSeq" id="WP_412373171.1">
    <property type="nucleotide sequence ID" value="NZ_CACRUE010000033.1"/>
</dbReference>
<feature type="domain" description="Transcobalamin-like C-terminal" evidence="2">
    <location>
        <begin position="82"/>
        <end position="145"/>
    </location>
</feature>
<dbReference type="Pfam" id="PF09479">
    <property type="entry name" value="Flg_new"/>
    <property type="match status" value="1"/>
</dbReference>
<dbReference type="Gene3D" id="2.60.40.10">
    <property type="entry name" value="Immunoglobulins"/>
    <property type="match status" value="1"/>
</dbReference>
<accession>A0A6N3DPX1</accession>
<evidence type="ECO:0000313" key="3">
    <source>
        <dbReference type="EMBL" id="VYU30970.1"/>
    </source>
</evidence>
<gene>
    <name evidence="3" type="ORF">IBLFYP30_02319</name>
</gene>
<organism evidence="3">
    <name type="scientific">Intestinibacter bartlettii</name>
    <dbReference type="NCBI Taxonomy" id="261299"/>
    <lineage>
        <taxon>Bacteria</taxon>
        <taxon>Bacillati</taxon>
        <taxon>Bacillota</taxon>
        <taxon>Clostridia</taxon>
        <taxon>Peptostreptococcales</taxon>
        <taxon>Peptostreptococcaceae</taxon>
        <taxon>Intestinibacter</taxon>
    </lineage>
</organism>
<comment type="subcellular location">
    <subcellularLocation>
        <location evidence="1">Cell envelope</location>
    </subcellularLocation>
</comment>
<dbReference type="Gene3D" id="2.60.40.4270">
    <property type="entry name" value="Listeria-Bacteroides repeat domain"/>
    <property type="match status" value="1"/>
</dbReference>